<sequence>MASRSSAADPVGSSSSSGTPSPATDAVSASAGSGGTSRLITADAFCHNVCLKPNALVVDMVYWLLEDDDGGILELHLSNESLALVELPPSAQSFYQWKLQLMEAEAGVLGSAGVKEYSLHLWAREANCDGTANWVLRTIINLIVFAPQPGVTSWITLMPPIKIVGVDEGSNFVFLRTIFGIFTVIFDDTALLEKVSADELMGFVHPYSSFFVAGKIRSALGDGSSIAVLATNVSLAFEAPLFFCLDLSADRSNLRIAKSKSAATEQPG</sequence>
<comment type="caution">
    <text evidence="3">The sequence shown here is derived from an EMBL/GenBank/DDBJ whole genome shotgun (WGS) entry which is preliminary data.</text>
</comment>
<evidence type="ECO:0000256" key="1">
    <source>
        <dbReference type="SAM" id="MobiDB-lite"/>
    </source>
</evidence>
<evidence type="ECO:0000313" key="4">
    <source>
        <dbReference type="Proteomes" id="UP000604825"/>
    </source>
</evidence>
<dbReference type="OrthoDB" id="660400at2759"/>
<gene>
    <name evidence="3" type="ORF">NCGR_LOCUS8096</name>
</gene>
<dbReference type="AlphaFoldDB" id="A0A811MXJ9"/>
<name>A0A811MXJ9_9POAL</name>
<proteinExistence type="predicted"/>
<dbReference type="PANTHER" id="PTHR33186:SF16">
    <property type="entry name" value="F-BOX ASSOCIATED DOMAIN-CONTAINING PROTEIN"/>
    <property type="match status" value="1"/>
</dbReference>
<feature type="domain" description="F-box protein AT5G49610-like beta-propeller" evidence="2">
    <location>
        <begin position="55"/>
        <end position="207"/>
    </location>
</feature>
<accession>A0A811MXJ9</accession>
<protein>
    <recommendedName>
        <fullName evidence="2">F-box protein AT5G49610-like beta-propeller domain-containing protein</fullName>
    </recommendedName>
</protein>
<dbReference type="InterPro" id="IPR056594">
    <property type="entry name" value="AT5G49610-like_b-prop"/>
</dbReference>
<dbReference type="EMBL" id="CAJGYO010000002">
    <property type="protein sequence ID" value="CAD6212288.1"/>
    <property type="molecule type" value="Genomic_DNA"/>
</dbReference>
<organism evidence="3 4">
    <name type="scientific">Miscanthus lutarioriparius</name>
    <dbReference type="NCBI Taxonomy" id="422564"/>
    <lineage>
        <taxon>Eukaryota</taxon>
        <taxon>Viridiplantae</taxon>
        <taxon>Streptophyta</taxon>
        <taxon>Embryophyta</taxon>
        <taxon>Tracheophyta</taxon>
        <taxon>Spermatophyta</taxon>
        <taxon>Magnoliopsida</taxon>
        <taxon>Liliopsida</taxon>
        <taxon>Poales</taxon>
        <taxon>Poaceae</taxon>
        <taxon>PACMAD clade</taxon>
        <taxon>Panicoideae</taxon>
        <taxon>Andropogonodae</taxon>
        <taxon>Andropogoneae</taxon>
        <taxon>Saccharinae</taxon>
        <taxon>Miscanthus</taxon>
    </lineage>
</organism>
<dbReference type="Pfam" id="PF23635">
    <property type="entry name" value="Beta-prop_AT5G49610-like"/>
    <property type="match status" value="1"/>
</dbReference>
<evidence type="ECO:0000259" key="2">
    <source>
        <dbReference type="Pfam" id="PF23635"/>
    </source>
</evidence>
<keyword evidence="4" id="KW-1185">Reference proteome</keyword>
<dbReference type="PANTHER" id="PTHR33186">
    <property type="entry name" value="OS10G0136150 PROTEIN-RELATED"/>
    <property type="match status" value="1"/>
</dbReference>
<dbReference type="Proteomes" id="UP000604825">
    <property type="component" value="Unassembled WGS sequence"/>
</dbReference>
<reference evidence="3" key="1">
    <citation type="submission" date="2020-10" db="EMBL/GenBank/DDBJ databases">
        <authorList>
            <person name="Han B."/>
            <person name="Lu T."/>
            <person name="Zhao Q."/>
            <person name="Huang X."/>
            <person name="Zhao Y."/>
        </authorList>
    </citation>
    <scope>NUCLEOTIDE SEQUENCE</scope>
</reference>
<evidence type="ECO:0000313" key="3">
    <source>
        <dbReference type="EMBL" id="CAD6212288.1"/>
    </source>
</evidence>
<feature type="region of interest" description="Disordered" evidence="1">
    <location>
        <begin position="1"/>
        <end position="30"/>
    </location>
</feature>